<sequence length="67" mass="7635">MSYSAEQIRQMVLHIEECEQCCGDDEEVRAGLFDESLPPEELADYIADTHSAQWKDVMKRAAADEET</sequence>
<proteinExistence type="predicted"/>
<dbReference type="Proteomes" id="UP001500888">
    <property type="component" value="Unassembled WGS sequence"/>
</dbReference>
<reference evidence="2" key="1">
    <citation type="journal article" date="2019" name="Int. J. Syst. Evol. Microbiol.">
        <title>The Global Catalogue of Microorganisms (GCM) 10K type strain sequencing project: providing services to taxonomists for standard genome sequencing and annotation.</title>
        <authorList>
            <consortium name="The Broad Institute Genomics Platform"/>
            <consortium name="The Broad Institute Genome Sequencing Center for Infectious Disease"/>
            <person name="Wu L."/>
            <person name="Ma J."/>
        </authorList>
    </citation>
    <scope>NUCLEOTIDE SEQUENCE [LARGE SCALE GENOMIC DNA]</scope>
    <source>
        <strain evidence="2">JCM 16908</strain>
    </source>
</reference>
<name>A0ABP7IL80_9ACTN</name>
<comment type="caution">
    <text evidence="1">The sequence shown here is derived from an EMBL/GenBank/DDBJ whole genome shotgun (WGS) entry which is preliminary data.</text>
</comment>
<accession>A0ABP7IL80</accession>
<keyword evidence="2" id="KW-1185">Reference proteome</keyword>
<evidence type="ECO:0000313" key="2">
    <source>
        <dbReference type="Proteomes" id="UP001500888"/>
    </source>
</evidence>
<protein>
    <submittedName>
        <fullName evidence="1">Uncharacterized protein</fullName>
    </submittedName>
</protein>
<dbReference type="RefSeq" id="WP_344943989.1">
    <property type="nucleotide sequence ID" value="NZ_BAAAZR010000014.1"/>
</dbReference>
<organism evidence="1 2">
    <name type="scientific">Sphaerisporangium flaviroseum</name>
    <dbReference type="NCBI Taxonomy" id="509199"/>
    <lineage>
        <taxon>Bacteria</taxon>
        <taxon>Bacillati</taxon>
        <taxon>Actinomycetota</taxon>
        <taxon>Actinomycetes</taxon>
        <taxon>Streptosporangiales</taxon>
        <taxon>Streptosporangiaceae</taxon>
        <taxon>Sphaerisporangium</taxon>
    </lineage>
</organism>
<dbReference type="EMBL" id="BAAAZR010000014">
    <property type="protein sequence ID" value="GAA3821319.1"/>
    <property type="molecule type" value="Genomic_DNA"/>
</dbReference>
<evidence type="ECO:0000313" key="1">
    <source>
        <dbReference type="EMBL" id="GAA3821319.1"/>
    </source>
</evidence>
<gene>
    <name evidence="1" type="ORF">GCM10022226_47000</name>
</gene>